<dbReference type="InterPro" id="IPR044730">
    <property type="entry name" value="RNase_H-like_dom_plant"/>
</dbReference>
<evidence type="ECO:0000259" key="1">
    <source>
        <dbReference type="Pfam" id="PF13456"/>
    </source>
</evidence>
<dbReference type="InterPro" id="IPR053151">
    <property type="entry name" value="RNase_H-like"/>
</dbReference>
<protein>
    <recommendedName>
        <fullName evidence="1">RNase H type-1 domain-containing protein</fullName>
    </recommendedName>
</protein>
<dbReference type="AlphaFoldDB" id="A0AAW2D8S1"/>
<dbReference type="CDD" id="cd06222">
    <property type="entry name" value="RNase_H_like"/>
    <property type="match status" value="1"/>
</dbReference>
<evidence type="ECO:0000313" key="2">
    <source>
        <dbReference type="EMBL" id="KAL0005536.1"/>
    </source>
</evidence>
<dbReference type="GO" id="GO:0004523">
    <property type="term" value="F:RNA-DNA hybrid ribonuclease activity"/>
    <property type="evidence" value="ECO:0007669"/>
    <property type="project" value="InterPro"/>
</dbReference>
<comment type="caution">
    <text evidence="2">The sequence shown here is derived from an EMBL/GenBank/DDBJ whole genome shotgun (WGS) entry which is preliminary data.</text>
</comment>
<dbReference type="PANTHER" id="PTHR47723">
    <property type="entry name" value="OS05G0353850 PROTEIN"/>
    <property type="match status" value="1"/>
</dbReference>
<dbReference type="PANTHER" id="PTHR47723:SF19">
    <property type="entry name" value="POLYNUCLEOTIDYL TRANSFERASE, RIBONUCLEASE H-LIKE SUPERFAMILY PROTEIN"/>
    <property type="match status" value="1"/>
</dbReference>
<proteinExistence type="predicted"/>
<reference evidence="2 3" key="1">
    <citation type="submission" date="2024-01" db="EMBL/GenBank/DDBJ databases">
        <title>A telomere-to-telomere, gap-free genome of sweet tea (Lithocarpus litseifolius).</title>
        <authorList>
            <person name="Zhou J."/>
        </authorList>
    </citation>
    <scope>NUCLEOTIDE SEQUENCE [LARGE SCALE GENOMIC DNA]</scope>
    <source>
        <strain evidence="2">Zhou-2022a</strain>
        <tissue evidence="2">Leaf</tissue>
    </source>
</reference>
<dbReference type="InterPro" id="IPR002156">
    <property type="entry name" value="RNaseH_domain"/>
</dbReference>
<dbReference type="Gene3D" id="3.30.420.10">
    <property type="entry name" value="Ribonuclease H-like superfamily/Ribonuclease H"/>
    <property type="match status" value="1"/>
</dbReference>
<keyword evidence="3" id="KW-1185">Reference proteome</keyword>
<accession>A0AAW2D8S1</accession>
<dbReference type="GO" id="GO:0003676">
    <property type="term" value="F:nucleic acid binding"/>
    <property type="evidence" value="ECO:0007669"/>
    <property type="project" value="InterPro"/>
</dbReference>
<dbReference type="Pfam" id="PF13456">
    <property type="entry name" value="RVT_3"/>
    <property type="match status" value="1"/>
</dbReference>
<gene>
    <name evidence="2" type="ORF">SO802_013097</name>
</gene>
<evidence type="ECO:0000313" key="3">
    <source>
        <dbReference type="Proteomes" id="UP001459277"/>
    </source>
</evidence>
<dbReference type="EMBL" id="JAZDWU010000004">
    <property type="protein sequence ID" value="KAL0005536.1"/>
    <property type="molecule type" value="Genomic_DNA"/>
</dbReference>
<dbReference type="InterPro" id="IPR012337">
    <property type="entry name" value="RNaseH-like_sf"/>
</dbReference>
<name>A0AAW2D8S1_9ROSI</name>
<dbReference type="InterPro" id="IPR036397">
    <property type="entry name" value="RNaseH_sf"/>
</dbReference>
<sequence length="166" mass="18281">MQHIQDGSSLGNPGRAGGGGLIQDEEGNWIVGFACQIGSTTSFLAELWALRDGLNLCLSYNFDAVEVELDAKAIVDAISNPKYTNVFVSPLMEDCRLLVSRIPHIRMRHCYREANRCADGLARLGGLQATDFVMFMCPPMDLVKLLESDFNGLYLHRPCPELLCAS</sequence>
<dbReference type="SUPFAM" id="SSF53098">
    <property type="entry name" value="Ribonuclease H-like"/>
    <property type="match status" value="1"/>
</dbReference>
<dbReference type="Proteomes" id="UP001459277">
    <property type="component" value="Unassembled WGS sequence"/>
</dbReference>
<organism evidence="2 3">
    <name type="scientific">Lithocarpus litseifolius</name>
    <dbReference type="NCBI Taxonomy" id="425828"/>
    <lineage>
        <taxon>Eukaryota</taxon>
        <taxon>Viridiplantae</taxon>
        <taxon>Streptophyta</taxon>
        <taxon>Embryophyta</taxon>
        <taxon>Tracheophyta</taxon>
        <taxon>Spermatophyta</taxon>
        <taxon>Magnoliopsida</taxon>
        <taxon>eudicotyledons</taxon>
        <taxon>Gunneridae</taxon>
        <taxon>Pentapetalae</taxon>
        <taxon>rosids</taxon>
        <taxon>fabids</taxon>
        <taxon>Fagales</taxon>
        <taxon>Fagaceae</taxon>
        <taxon>Lithocarpus</taxon>
    </lineage>
</organism>
<feature type="domain" description="RNase H type-1" evidence="1">
    <location>
        <begin position="6"/>
        <end position="123"/>
    </location>
</feature>